<dbReference type="SUPFAM" id="SSF52922">
    <property type="entry name" value="TK C-terminal domain-like"/>
    <property type="match status" value="1"/>
</dbReference>
<dbReference type="GO" id="GO:0046872">
    <property type="term" value="F:metal ion binding"/>
    <property type="evidence" value="ECO:0007669"/>
    <property type="project" value="UniProtKB-KW"/>
</dbReference>
<dbReference type="Gene3D" id="3.40.50.920">
    <property type="match status" value="1"/>
</dbReference>
<dbReference type="InterPro" id="IPR005478">
    <property type="entry name" value="Transketolase_bac-like"/>
</dbReference>
<keyword evidence="11 18" id="KW-0460">Magnesium</keyword>
<feature type="binding site" evidence="16">
    <location>
        <position position="353"/>
    </location>
    <ligand>
        <name>substrate</name>
    </ligand>
</feature>
<dbReference type="PANTHER" id="PTHR43522">
    <property type="entry name" value="TRANSKETOLASE"/>
    <property type="match status" value="1"/>
</dbReference>
<proteinExistence type="inferred from homology"/>
<evidence type="ECO:0000256" key="17">
    <source>
        <dbReference type="PIRSR" id="PIRSR605478-3"/>
    </source>
</evidence>
<dbReference type="EMBL" id="JADINA010000021">
    <property type="protein sequence ID" value="MBO8426325.1"/>
    <property type="molecule type" value="Genomic_DNA"/>
</dbReference>
<evidence type="ECO:0000313" key="21">
    <source>
        <dbReference type="EMBL" id="MBO8426325.1"/>
    </source>
</evidence>
<gene>
    <name evidence="21" type="primary">tkt</name>
    <name evidence="21" type="ORF">IAC61_03275</name>
</gene>
<dbReference type="EC" id="2.2.1.1" evidence="7 14"/>
<evidence type="ECO:0000256" key="7">
    <source>
        <dbReference type="ARBA" id="ARBA00013152"/>
    </source>
</evidence>
<dbReference type="Pfam" id="PF00456">
    <property type="entry name" value="Transketolase_N"/>
    <property type="match status" value="1"/>
</dbReference>
<evidence type="ECO:0000256" key="4">
    <source>
        <dbReference type="ARBA" id="ARBA00002931"/>
    </source>
</evidence>
<accession>A0A9D9DHL0</accession>
<evidence type="ECO:0000313" key="22">
    <source>
        <dbReference type="Proteomes" id="UP000823634"/>
    </source>
</evidence>
<feature type="active site" description="Proton donor" evidence="15">
    <location>
        <position position="403"/>
    </location>
</feature>
<feature type="binding site" evidence="18">
    <location>
        <position position="187"/>
    </location>
    <ligand>
        <name>Mg(2+)</name>
        <dbReference type="ChEBI" id="CHEBI:18420"/>
    </ligand>
</feature>
<keyword evidence="9 18" id="KW-0479">Metal-binding</keyword>
<dbReference type="FunFam" id="3.40.50.970:FF:000004">
    <property type="entry name" value="Transketolase"/>
    <property type="match status" value="1"/>
</dbReference>
<evidence type="ECO:0000256" key="2">
    <source>
        <dbReference type="ARBA" id="ARBA00001936"/>
    </source>
</evidence>
<evidence type="ECO:0000256" key="15">
    <source>
        <dbReference type="PIRSR" id="PIRSR605478-1"/>
    </source>
</evidence>
<evidence type="ECO:0000256" key="18">
    <source>
        <dbReference type="PIRSR" id="PIRSR605478-4"/>
    </source>
</evidence>
<protein>
    <recommendedName>
        <fullName evidence="7 14">Transketolase</fullName>
        <ecNumber evidence="7 14">2.2.1.1</ecNumber>
    </recommendedName>
</protein>
<comment type="cofactor">
    <cofactor evidence="3">
        <name>Co(2+)</name>
        <dbReference type="ChEBI" id="CHEBI:48828"/>
    </cofactor>
</comment>
<feature type="binding site" evidence="17">
    <location>
        <position position="158"/>
    </location>
    <ligand>
        <name>thiamine diphosphate</name>
        <dbReference type="ChEBI" id="CHEBI:58937"/>
    </ligand>
</feature>
<evidence type="ECO:0000256" key="6">
    <source>
        <dbReference type="ARBA" id="ARBA00011738"/>
    </source>
</evidence>
<feature type="binding site" evidence="16">
    <location>
        <position position="380"/>
    </location>
    <ligand>
        <name>substrate</name>
    </ligand>
</feature>
<comment type="cofactor">
    <cofactor evidence="1">
        <name>Ca(2+)</name>
        <dbReference type="ChEBI" id="CHEBI:29108"/>
    </cofactor>
</comment>
<dbReference type="Gene3D" id="3.40.50.970">
    <property type="match status" value="2"/>
</dbReference>
<dbReference type="SMART" id="SM00861">
    <property type="entry name" value="Transket_pyr"/>
    <property type="match status" value="1"/>
</dbReference>
<evidence type="ECO:0000256" key="16">
    <source>
        <dbReference type="PIRSR" id="PIRSR605478-2"/>
    </source>
</evidence>
<evidence type="ECO:0000256" key="12">
    <source>
        <dbReference type="ARBA" id="ARBA00023052"/>
    </source>
</evidence>
<reference evidence="21" key="2">
    <citation type="journal article" date="2021" name="PeerJ">
        <title>Extensive microbial diversity within the chicken gut microbiome revealed by metagenomics and culture.</title>
        <authorList>
            <person name="Gilroy R."/>
            <person name="Ravi A."/>
            <person name="Getino M."/>
            <person name="Pursley I."/>
            <person name="Horton D.L."/>
            <person name="Alikhan N.F."/>
            <person name="Baker D."/>
            <person name="Gharbi K."/>
            <person name="Hall N."/>
            <person name="Watson M."/>
            <person name="Adriaenssens E.M."/>
            <person name="Foster-Nyarko E."/>
            <person name="Jarju S."/>
            <person name="Secka A."/>
            <person name="Antonio M."/>
            <person name="Oren A."/>
            <person name="Chaudhuri R.R."/>
            <person name="La Ragione R."/>
            <person name="Hildebrand F."/>
            <person name="Pallen M.J."/>
        </authorList>
    </citation>
    <scope>NUCLEOTIDE SEQUENCE</scope>
    <source>
        <strain evidence="21">17113</strain>
    </source>
</reference>
<evidence type="ECO:0000256" key="5">
    <source>
        <dbReference type="ARBA" id="ARBA00007131"/>
    </source>
</evidence>
<comment type="catalytic activity">
    <reaction evidence="13">
        <text>D-sedoheptulose 7-phosphate + D-glyceraldehyde 3-phosphate = aldehydo-D-ribose 5-phosphate + D-xylulose 5-phosphate</text>
        <dbReference type="Rhea" id="RHEA:10508"/>
        <dbReference type="ChEBI" id="CHEBI:57483"/>
        <dbReference type="ChEBI" id="CHEBI:57737"/>
        <dbReference type="ChEBI" id="CHEBI:58273"/>
        <dbReference type="ChEBI" id="CHEBI:59776"/>
        <dbReference type="EC" id="2.2.1.1"/>
    </reaction>
</comment>
<dbReference type="PANTHER" id="PTHR43522:SF2">
    <property type="entry name" value="TRANSKETOLASE 1-RELATED"/>
    <property type="match status" value="1"/>
</dbReference>
<feature type="binding site" evidence="16">
    <location>
        <position position="512"/>
    </location>
    <ligand>
        <name>substrate</name>
    </ligand>
</feature>
<comment type="function">
    <text evidence="4">Catalyzes the transfer of a two-carbon ketol group from a ketose donor to an aldose acceptor, via a covalent intermediate with the cofactor thiamine pyrophosphate.</text>
</comment>
<dbReference type="AlphaFoldDB" id="A0A9D9DHL0"/>
<comment type="cofactor">
    <cofactor evidence="2">
        <name>Mn(2+)</name>
        <dbReference type="ChEBI" id="CHEBI:29035"/>
    </cofactor>
</comment>
<dbReference type="InterPro" id="IPR005475">
    <property type="entry name" value="Transketolase-like_Pyr-bd"/>
</dbReference>
<feature type="binding site" evidence="16">
    <location>
        <position position="453"/>
    </location>
    <ligand>
        <name>substrate</name>
    </ligand>
</feature>
<dbReference type="InterPro" id="IPR033247">
    <property type="entry name" value="Transketolase_fam"/>
</dbReference>
<keyword evidence="8 21" id="KW-0808">Transferase</keyword>
<feature type="binding site" evidence="18">
    <location>
        <position position="157"/>
    </location>
    <ligand>
        <name>Mg(2+)</name>
        <dbReference type="ChEBI" id="CHEBI:18420"/>
    </ligand>
</feature>
<comment type="subunit">
    <text evidence="6">Homodimer.</text>
</comment>
<evidence type="ECO:0000256" key="8">
    <source>
        <dbReference type="ARBA" id="ARBA00022679"/>
    </source>
</evidence>
<reference evidence="21" key="1">
    <citation type="submission" date="2020-10" db="EMBL/GenBank/DDBJ databases">
        <authorList>
            <person name="Gilroy R."/>
        </authorList>
    </citation>
    <scope>NUCLEOTIDE SEQUENCE</scope>
    <source>
        <strain evidence="21">17113</strain>
    </source>
</reference>
<feature type="binding site" evidence="16">
    <location>
        <position position="465"/>
    </location>
    <ligand>
        <name>substrate</name>
    </ligand>
</feature>
<sequence>MGKLDINAKCVAAIRGLVIDQINKAASGHPGMALDAASALYALCRDHLVADPAHPDWPNRDRFVLSSGHASSLLYALLHVCGYGLSMDDLKSFRQLHSKTPGHPEVGLTPGVDSSGGPLGQGIAQAVGMAVAEKAMRGLYPDFDGVCSHYTYCLCGDGDLEEGISQEAISLAGHLRLNKLILIYDENGSTLDGPTSDSLSESIKLRFLSSEWNVIEVNDGNSVNKVSKAIAKAKTSATYPTLIIMKTVIGFGSKNQGTNKVHGNPLGEKDGAYAKKSYGIDWPAFTVPEDVYAKLKSSFAKRGAKAYADYEAALADYAKAHPKEHGRYLRSLRRELGELPKRNYDGLESEATRSSSGAMLSLYRKAVSYCIGGSADVAGSTMTDVKGVKPFPEGTDMRFGIREFAMAGIQNGILLHKGLISYAACFLVFSDYMKNAIRMASLQHLPAIYLFTHDSLAVGEDGPTHQPIEQLAALRAIPNLNVIRPADAKEVEGAYRLAFESQITPTAIVLSRQKLPLLPATDPEKVAKGAYPVLTPKKGKPDCQIIATGSEVSLALEAADLLIKRGYVVEVISAPCLELLEENPSYMNKLLHLPYSKRFSLEMASTFGWGRYAKYSIGVDSFGASGKMADVLSEYGFTASKVADRIAYWLGRK</sequence>
<evidence type="ECO:0000256" key="3">
    <source>
        <dbReference type="ARBA" id="ARBA00001941"/>
    </source>
</evidence>
<dbReference type="Proteomes" id="UP000823634">
    <property type="component" value="Unassembled WGS sequence"/>
</dbReference>
<evidence type="ECO:0000256" key="13">
    <source>
        <dbReference type="ARBA" id="ARBA00049473"/>
    </source>
</evidence>
<dbReference type="SUPFAM" id="SSF52518">
    <property type="entry name" value="Thiamin diphosphate-binding fold (THDP-binding)"/>
    <property type="match status" value="2"/>
</dbReference>
<feature type="binding site" evidence="17">
    <location>
        <position position="429"/>
    </location>
    <ligand>
        <name>thiamine diphosphate</name>
        <dbReference type="ChEBI" id="CHEBI:58937"/>
    </ligand>
</feature>
<dbReference type="NCBIfam" id="TIGR00232">
    <property type="entry name" value="tktlase_bact"/>
    <property type="match status" value="1"/>
</dbReference>
<comment type="cofactor">
    <cofactor evidence="17">
        <name>thiamine diphosphate</name>
        <dbReference type="ChEBI" id="CHEBI:58937"/>
    </cofactor>
    <text evidence="17">Binds 1 thiamine pyrophosphate per subunit. During the reaction, the substrate forms a covalent intermediate with the cofactor.</text>
</comment>
<dbReference type="Pfam" id="PF02779">
    <property type="entry name" value="Transket_pyr"/>
    <property type="match status" value="1"/>
</dbReference>
<evidence type="ECO:0000256" key="11">
    <source>
        <dbReference type="ARBA" id="ARBA00022842"/>
    </source>
</evidence>
<feature type="binding site" evidence="17">
    <location>
        <position position="187"/>
    </location>
    <ligand>
        <name>thiamine diphosphate</name>
        <dbReference type="ChEBI" id="CHEBI:58937"/>
    </ligand>
</feature>
<dbReference type="GO" id="GO:0004802">
    <property type="term" value="F:transketolase activity"/>
    <property type="evidence" value="ECO:0007669"/>
    <property type="project" value="UniProtKB-UniRule"/>
</dbReference>
<feature type="binding site" evidence="16">
    <location>
        <position position="461"/>
    </location>
    <ligand>
        <name>substrate</name>
    </ligand>
</feature>
<evidence type="ECO:0000256" key="19">
    <source>
        <dbReference type="PIRSR" id="PIRSR605478-5"/>
    </source>
</evidence>
<dbReference type="CDD" id="cd02012">
    <property type="entry name" value="TPP_TK"/>
    <property type="match status" value="1"/>
</dbReference>
<dbReference type="FunFam" id="3.40.50.970:FF:000045">
    <property type="entry name" value="Transketolase"/>
    <property type="match status" value="1"/>
</dbReference>
<feature type="binding site" evidence="16">
    <location>
        <position position="262"/>
    </location>
    <ligand>
        <name>substrate</name>
    </ligand>
</feature>
<feature type="binding site" evidence="17">
    <location>
        <position position="69"/>
    </location>
    <ligand>
        <name>thiamine diphosphate</name>
        <dbReference type="ChEBI" id="CHEBI:58937"/>
    </ligand>
</feature>
<feature type="site" description="Important for catalytic activity" evidence="19">
    <location>
        <position position="262"/>
    </location>
</feature>
<dbReference type="InterPro" id="IPR029061">
    <property type="entry name" value="THDP-binding"/>
</dbReference>
<dbReference type="CDD" id="cd07033">
    <property type="entry name" value="TPP_PYR_DXS_TK_like"/>
    <property type="match status" value="1"/>
</dbReference>
<dbReference type="Pfam" id="PF22613">
    <property type="entry name" value="Transketolase_C_1"/>
    <property type="match status" value="1"/>
</dbReference>
<dbReference type="GO" id="GO:0005829">
    <property type="term" value="C:cytosol"/>
    <property type="evidence" value="ECO:0007669"/>
    <property type="project" value="TreeGrafter"/>
</dbReference>
<feature type="site" description="Important for catalytic activity" evidence="19">
    <location>
        <position position="29"/>
    </location>
</feature>
<organism evidence="21 22">
    <name type="scientific">Candidatus Alloenteromonas pullistercoris</name>
    <dbReference type="NCBI Taxonomy" id="2840785"/>
    <lineage>
        <taxon>Bacteria</taxon>
        <taxon>Bacillati</taxon>
        <taxon>Bacillota</taxon>
        <taxon>Bacillota incertae sedis</taxon>
        <taxon>Candidatus Alloenteromonas</taxon>
    </lineage>
</organism>
<evidence type="ECO:0000259" key="20">
    <source>
        <dbReference type="SMART" id="SM00861"/>
    </source>
</evidence>
<evidence type="ECO:0000256" key="10">
    <source>
        <dbReference type="ARBA" id="ARBA00022837"/>
    </source>
</evidence>
<keyword evidence="12 17" id="KW-0786">Thiamine pyrophosphate</keyword>
<feature type="domain" description="Transketolase-like pyrimidine-binding" evidence="20">
    <location>
        <begin position="350"/>
        <end position="517"/>
    </location>
</feature>
<keyword evidence="10" id="KW-0106">Calcium</keyword>
<feature type="binding site" evidence="17">
    <location>
        <position position="262"/>
    </location>
    <ligand>
        <name>thiamine diphosphate</name>
        <dbReference type="ChEBI" id="CHEBI:58937"/>
    </ligand>
</feature>
<comment type="similarity">
    <text evidence="5">Belongs to the transketolase family.</text>
</comment>
<dbReference type="InterPro" id="IPR005474">
    <property type="entry name" value="Transketolase_N"/>
</dbReference>
<dbReference type="InterPro" id="IPR020826">
    <property type="entry name" value="Transketolase_BS"/>
</dbReference>
<evidence type="ECO:0000256" key="14">
    <source>
        <dbReference type="NCBIfam" id="TIGR00232"/>
    </source>
</evidence>
<evidence type="ECO:0000256" key="1">
    <source>
        <dbReference type="ARBA" id="ARBA00001913"/>
    </source>
</evidence>
<feature type="binding site" evidence="16">
    <location>
        <position position="29"/>
    </location>
    <ligand>
        <name>substrate</name>
    </ligand>
</feature>
<dbReference type="PROSITE" id="PS00802">
    <property type="entry name" value="TRANSKETOLASE_2"/>
    <property type="match status" value="1"/>
</dbReference>
<evidence type="ECO:0000256" key="9">
    <source>
        <dbReference type="ARBA" id="ARBA00022723"/>
    </source>
</evidence>
<dbReference type="InterPro" id="IPR009014">
    <property type="entry name" value="Transketo_C/PFOR_II"/>
</dbReference>
<comment type="caution">
    <text evidence="21">The sequence shown here is derived from an EMBL/GenBank/DDBJ whole genome shotgun (WGS) entry which is preliminary data.</text>
</comment>
<dbReference type="GO" id="GO:0006098">
    <property type="term" value="P:pentose-phosphate shunt"/>
    <property type="evidence" value="ECO:0007669"/>
    <property type="project" value="TreeGrafter"/>
</dbReference>
<name>A0A9D9DHL0_9FIRM</name>
<dbReference type="InterPro" id="IPR055152">
    <property type="entry name" value="Transketolase-like_C_2"/>
</dbReference>
<comment type="cofactor">
    <cofactor evidence="18">
        <name>Mg(2+)</name>
        <dbReference type="ChEBI" id="CHEBI:18420"/>
    </cofactor>
    <text evidence="18">Binds 1 Mg(2+) ion per subunit. Can also utilize other divalent metal cations, such as Ca(2+), Mn(2+) and Co(2+).</text>
</comment>
<feature type="binding site" evidence="17">
    <location>
        <begin position="117"/>
        <end position="119"/>
    </location>
    <ligand>
        <name>thiamine diphosphate</name>
        <dbReference type="ChEBI" id="CHEBI:58937"/>
    </ligand>
</feature>